<keyword evidence="10" id="KW-1185">Reference proteome</keyword>
<reference evidence="10" key="1">
    <citation type="journal article" date="2008" name="J. Bacteriol.">
        <title>Genome sequence of the fish pathogen Renibacterium salmoninarum suggests reductive evolution away from an environmental Arthrobacter ancestor.</title>
        <authorList>
            <person name="Wiens G.D."/>
            <person name="Rockey D.D."/>
            <person name="Wu Z."/>
            <person name="Chang J."/>
            <person name="Levy R."/>
            <person name="Crane S."/>
            <person name="Chen D.S."/>
            <person name="Capri G.R."/>
            <person name="Burnett J.R."/>
            <person name="Sudheesh P.S."/>
            <person name="Schipma M.J."/>
            <person name="Burd H."/>
            <person name="Bhattacharyya A."/>
            <person name="Rhodes L.D."/>
            <person name="Kaul R."/>
            <person name="Strom M.S."/>
        </authorList>
    </citation>
    <scope>NUCLEOTIDE SEQUENCE [LARGE SCALE GENOMIC DNA]</scope>
    <source>
        <strain evidence="10">ATCC 33209 / DSM 20767 / JCM 11484 / NBRC 15589 / NCIMB 2235</strain>
    </source>
</reference>
<comment type="function">
    <text evidence="2 7">Hydrolysis of 6-phosphogluconolactone to 6-phosphogluconate.</text>
</comment>
<dbReference type="HOGENOM" id="CLU_053947_1_0_11"/>
<dbReference type="EC" id="3.1.1.31" evidence="5 7"/>
<evidence type="ECO:0000256" key="1">
    <source>
        <dbReference type="ARBA" id="ARBA00000832"/>
    </source>
</evidence>
<evidence type="ECO:0000256" key="7">
    <source>
        <dbReference type="RuleBase" id="RU365095"/>
    </source>
</evidence>
<dbReference type="NCBIfam" id="TIGR01198">
    <property type="entry name" value="pgl"/>
    <property type="match status" value="1"/>
</dbReference>
<evidence type="ECO:0000256" key="4">
    <source>
        <dbReference type="ARBA" id="ARBA00010662"/>
    </source>
</evidence>
<dbReference type="PANTHER" id="PTHR11054:SF0">
    <property type="entry name" value="6-PHOSPHOGLUCONOLACTONASE"/>
    <property type="match status" value="1"/>
</dbReference>
<proteinExistence type="inferred from homology"/>
<dbReference type="InterPro" id="IPR005900">
    <property type="entry name" value="6-phosphogluconolactonase_DevB"/>
</dbReference>
<evidence type="ECO:0000313" key="10">
    <source>
        <dbReference type="Proteomes" id="UP000002007"/>
    </source>
</evidence>
<name>A9WT44_RENSM</name>
<dbReference type="InterPro" id="IPR039104">
    <property type="entry name" value="6PGL"/>
</dbReference>
<dbReference type="eggNOG" id="COG0363">
    <property type="taxonomic scope" value="Bacteria"/>
</dbReference>
<dbReference type="Gene3D" id="3.40.50.1360">
    <property type="match status" value="1"/>
</dbReference>
<evidence type="ECO:0000259" key="8">
    <source>
        <dbReference type="Pfam" id="PF01182"/>
    </source>
</evidence>
<dbReference type="UniPathway" id="UPA00115">
    <property type="reaction ID" value="UER00409"/>
</dbReference>
<comment type="similarity">
    <text evidence="4 7">Belongs to the glucosamine/galactosamine-6-phosphate isomerase family. 6-phosphogluconolactonase subfamily.</text>
</comment>
<protein>
    <recommendedName>
        <fullName evidence="6 7">6-phosphogluconolactonase</fullName>
        <shortName evidence="7">6PGL</shortName>
        <ecNumber evidence="5 7">3.1.1.31</ecNumber>
    </recommendedName>
</protein>
<keyword evidence="7 9" id="KW-0378">Hydrolase</keyword>
<evidence type="ECO:0000256" key="2">
    <source>
        <dbReference type="ARBA" id="ARBA00002681"/>
    </source>
</evidence>
<dbReference type="InterPro" id="IPR037171">
    <property type="entry name" value="NagB/RpiA_transferase-like"/>
</dbReference>
<dbReference type="AlphaFoldDB" id="A9WT44"/>
<comment type="pathway">
    <text evidence="3 7">Carbohydrate degradation; pentose phosphate pathway; D-ribulose 5-phosphate from D-glucose 6-phosphate (oxidative stage): step 2/3.</text>
</comment>
<dbReference type="CDD" id="cd01400">
    <property type="entry name" value="6PGL"/>
    <property type="match status" value="1"/>
</dbReference>
<dbReference type="GO" id="GO:0005975">
    <property type="term" value="P:carbohydrate metabolic process"/>
    <property type="evidence" value="ECO:0007669"/>
    <property type="project" value="UniProtKB-UniRule"/>
</dbReference>
<organism evidence="9 10">
    <name type="scientific">Renibacterium salmoninarum (strain ATCC 33209 / DSM 20767 / JCM 11484 / NBRC 15589 / NCIMB 2235)</name>
    <dbReference type="NCBI Taxonomy" id="288705"/>
    <lineage>
        <taxon>Bacteria</taxon>
        <taxon>Bacillati</taxon>
        <taxon>Actinomycetota</taxon>
        <taxon>Actinomycetes</taxon>
        <taxon>Micrococcales</taxon>
        <taxon>Micrococcaceae</taxon>
        <taxon>Renibacterium</taxon>
    </lineage>
</organism>
<gene>
    <name evidence="7" type="primary">pgl</name>
    <name evidence="9" type="ordered locus">RSal33209_2251</name>
</gene>
<comment type="catalytic activity">
    <reaction evidence="1 7">
        <text>6-phospho-D-glucono-1,5-lactone + H2O = 6-phospho-D-gluconate + H(+)</text>
        <dbReference type="Rhea" id="RHEA:12556"/>
        <dbReference type="ChEBI" id="CHEBI:15377"/>
        <dbReference type="ChEBI" id="CHEBI:15378"/>
        <dbReference type="ChEBI" id="CHEBI:57955"/>
        <dbReference type="ChEBI" id="CHEBI:58759"/>
        <dbReference type="EC" id="3.1.1.31"/>
    </reaction>
</comment>
<dbReference type="EMBL" id="CP000910">
    <property type="protein sequence ID" value="ABY23982.1"/>
    <property type="molecule type" value="Genomic_DNA"/>
</dbReference>
<feature type="domain" description="Glucosamine/galactosamine-6-phosphate isomerase" evidence="8">
    <location>
        <begin position="12"/>
        <end position="251"/>
    </location>
</feature>
<dbReference type="Pfam" id="PF01182">
    <property type="entry name" value="Glucosamine_iso"/>
    <property type="match status" value="1"/>
</dbReference>
<evidence type="ECO:0000256" key="3">
    <source>
        <dbReference type="ARBA" id="ARBA00004961"/>
    </source>
</evidence>
<evidence type="ECO:0000256" key="6">
    <source>
        <dbReference type="ARBA" id="ARBA00020337"/>
    </source>
</evidence>
<dbReference type="Proteomes" id="UP000002007">
    <property type="component" value="Chromosome"/>
</dbReference>
<dbReference type="SUPFAM" id="SSF100950">
    <property type="entry name" value="NagB/RpiA/CoA transferase-like"/>
    <property type="match status" value="1"/>
</dbReference>
<evidence type="ECO:0000313" key="9">
    <source>
        <dbReference type="EMBL" id="ABY23982.1"/>
    </source>
</evidence>
<dbReference type="PANTHER" id="PTHR11054">
    <property type="entry name" value="6-PHOSPHOGLUCONOLACTONASE"/>
    <property type="match status" value="1"/>
</dbReference>
<dbReference type="InterPro" id="IPR006148">
    <property type="entry name" value="Glc/Gal-6P_isomerase"/>
</dbReference>
<evidence type="ECO:0000256" key="5">
    <source>
        <dbReference type="ARBA" id="ARBA00013198"/>
    </source>
</evidence>
<dbReference type="GO" id="GO:0006098">
    <property type="term" value="P:pentose-phosphate shunt"/>
    <property type="evidence" value="ECO:0007669"/>
    <property type="project" value="UniProtKB-UniPathway"/>
</dbReference>
<dbReference type="RefSeq" id="WP_012245647.1">
    <property type="nucleotide sequence ID" value="NC_010168.1"/>
</dbReference>
<dbReference type="GO" id="GO:0017057">
    <property type="term" value="F:6-phosphogluconolactonase activity"/>
    <property type="evidence" value="ECO:0007669"/>
    <property type="project" value="UniProtKB-UniRule"/>
</dbReference>
<dbReference type="STRING" id="288705.RSal33209_2251"/>
<sequence length="271" mass="28354">MSVRINVHPSFDVLAATTAARIITKLLDTQNERGEATVVLTGGTVGIATLKAIVDSPACEAANWAKVNFWWGDERFLPAGDPDTNAQQAQEALLSHIGVDPSRVHPMGGPDRFATPEESAADYARELAEAAAAQSHDDDGADLDTKALLWRAMPQIDVLLLGIGPDAHIASLFPEIAGIRVKDSLVVGVQNSPKPPPLRVSLTLPAINSAHEVWMVAAGSDKADAVGLALAGANPVQVPAAGPAGQSKTLWLIDQDAAAKVPENLMLNGSH</sequence>
<accession>A9WT44</accession>
<dbReference type="KEGG" id="rsa:RSal33209_2251"/>